<protein>
    <recommendedName>
        <fullName evidence="5">Probable membrane transporter protein</fullName>
    </recommendedName>
</protein>
<evidence type="ECO:0000256" key="4">
    <source>
        <dbReference type="ARBA" id="ARBA00023136"/>
    </source>
</evidence>
<accession>A0A831T8I5</accession>
<name>A0A831T8I5_9BACT</name>
<dbReference type="GO" id="GO:0005886">
    <property type="term" value="C:plasma membrane"/>
    <property type="evidence" value="ECO:0007669"/>
    <property type="project" value="UniProtKB-SubCell"/>
</dbReference>
<sequence>MVLVERLALRHRAGVSFGAGTAIGVLGGLIGLGGAEFRLPVLVALGYTPHRAVPLNLVVSAFTLAAALAIRARTLSLAPVVPYALVAVGLLSGALMGAYAGPTLARRLHAIHFARVILVLLLAIGLLLIVEAFLPARDGALVHGAAAHVVSALALGLGIGLVSSLLGVAGGELIIPTLAFVYGVPIKTAGTASVLISLPMVLLGIARWLRTGTVGVRAELPATIAPMAFGSVLGAVLGGLIAAVAPGALLKVLLGGILIVSALRGFGSHARIGRVARPVAEG</sequence>
<keyword evidence="3 5" id="KW-1133">Transmembrane helix</keyword>
<keyword evidence="2 5" id="KW-0812">Transmembrane</keyword>
<evidence type="ECO:0000256" key="5">
    <source>
        <dbReference type="RuleBase" id="RU363041"/>
    </source>
</evidence>
<feature type="transmembrane region" description="Helical" evidence="5">
    <location>
        <begin position="248"/>
        <end position="267"/>
    </location>
</feature>
<dbReference type="InterPro" id="IPR002781">
    <property type="entry name" value="TM_pro_TauE-like"/>
</dbReference>
<reference evidence="6" key="1">
    <citation type="journal article" date="2020" name="mSystems">
        <title>Genome- and Community-Level Interaction Insights into Carbon Utilization and Element Cycling Functions of Hydrothermarchaeota in Hydrothermal Sediment.</title>
        <authorList>
            <person name="Zhou Z."/>
            <person name="Liu Y."/>
            <person name="Xu W."/>
            <person name="Pan J."/>
            <person name="Luo Z.H."/>
            <person name="Li M."/>
        </authorList>
    </citation>
    <scope>NUCLEOTIDE SEQUENCE [LARGE SCALE GENOMIC DNA]</scope>
    <source>
        <strain evidence="6">SpSt-210</strain>
    </source>
</reference>
<keyword evidence="4 5" id="KW-0472">Membrane</keyword>
<feature type="transmembrane region" description="Helical" evidence="5">
    <location>
        <begin position="52"/>
        <end position="70"/>
    </location>
</feature>
<keyword evidence="5" id="KW-1003">Cell membrane</keyword>
<comment type="subcellular location">
    <subcellularLocation>
        <location evidence="5">Cell membrane</location>
        <topology evidence="5">Multi-pass membrane protein</topology>
    </subcellularLocation>
    <subcellularLocation>
        <location evidence="1">Membrane</location>
        <topology evidence="1">Multi-pass membrane protein</topology>
    </subcellularLocation>
</comment>
<dbReference type="PANTHER" id="PTHR43701">
    <property type="entry name" value="MEMBRANE TRANSPORTER PROTEIN MJ0441-RELATED"/>
    <property type="match status" value="1"/>
</dbReference>
<comment type="caution">
    <text evidence="6">The sequence shown here is derived from an EMBL/GenBank/DDBJ whole genome shotgun (WGS) entry which is preliminary data.</text>
</comment>
<feature type="transmembrane region" description="Helical" evidence="5">
    <location>
        <begin position="146"/>
        <end position="169"/>
    </location>
</feature>
<comment type="similarity">
    <text evidence="5">Belongs to the 4-toluene sulfonate uptake permease (TSUP) (TC 2.A.102) family.</text>
</comment>
<proteinExistence type="inferred from homology"/>
<feature type="transmembrane region" description="Helical" evidence="5">
    <location>
        <begin position="12"/>
        <end position="32"/>
    </location>
</feature>
<dbReference type="AlphaFoldDB" id="A0A831T8I5"/>
<organism evidence="6">
    <name type="scientific">Thermorudis peleae</name>
    <dbReference type="NCBI Taxonomy" id="1382356"/>
    <lineage>
        <taxon>Bacteria</taxon>
        <taxon>Pseudomonadati</taxon>
        <taxon>Thermomicrobiota</taxon>
        <taxon>Thermomicrobia</taxon>
        <taxon>Thermomicrobia incertae sedis</taxon>
        <taxon>Thermorudis</taxon>
    </lineage>
</organism>
<evidence type="ECO:0000313" key="6">
    <source>
        <dbReference type="EMBL" id="HEG90315.1"/>
    </source>
</evidence>
<evidence type="ECO:0000256" key="3">
    <source>
        <dbReference type="ARBA" id="ARBA00022989"/>
    </source>
</evidence>
<evidence type="ECO:0000256" key="1">
    <source>
        <dbReference type="ARBA" id="ARBA00004141"/>
    </source>
</evidence>
<dbReference type="Pfam" id="PF01925">
    <property type="entry name" value="TauE"/>
    <property type="match status" value="2"/>
</dbReference>
<dbReference type="PANTHER" id="PTHR43701:SF2">
    <property type="entry name" value="MEMBRANE TRANSPORTER PROTEIN YJNA-RELATED"/>
    <property type="match status" value="1"/>
</dbReference>
<feature type="transmembrane region" description="Helical" evidence="5">
    <location>
        <begin position="77"/>
        <end position="100"/>
    </location>
</feature>
<dbReference type="InterPro" id="IPR051598">
    <property type="entry name" value="TSUP/Inactive_protease-like"/>
</dbReference>
<dbReference type="EMBL" id="DSIY01000055">
    <property type="protein sequence ID" value="HEG90315.1"/>
    <property type="molecule type" value="Genomic_DNA"/>
</dbReference>
<feature type="transmembrane region" description="Helical" evidence="5">
    <location>
        <begin position="221"/>
        <end position="242"/>
    </location>
</feature>
<feature type="transmembrane region" description="Helical" evidence="5">
    <location>
        <begin position="189"/>
        <end position="209"/>
    </location>
</feature>
<gene>
    <name evidence="6" type="ORF">ENP34_02575</name>
</gene>
<evidence type="ECO:0000256" key="2">
    <source>
        <dbReference type="ARBA" id="ARBA00022692"/>
    </source>
</evidence>
<feature type="transmembrane region" description="Helical" evidence="5">
    <location>
        <begin position="112"/>
        <end position="134"/>
    </location>
</feature>